<feature type="region of interest" description="Disordered" evidence="1">
    <location>
        <begin position="1"/>
        <end position="57"/>
    </location>
</feature>
<dbReference type="EMBL" id="GAIX01011494">
    <property type="protein sequence ID" value="JAA81066.1"/>
    <property type="molecule type" value="Transcribed_RNA"/>
</dbReference>
<protein>
    <submittedName>
        <fullName evidence="2">BTB/POZ domain-containing protein 10</fullName>
    </submittedName>
</protein>
<feature type="non-terminal residue" evidence="2">
    <location>
        <position position="1"/>
    </location>
</feature>
<evidence type="ECO:0000256" key="1">
    <source>
        <dbReference type="SAM" id="MobiDB-lite"/>
    </source>
</evidence>
<feature type="non-terminal residue" evidence="2">
    <location>
        <position position="83"/>
    </location>
</feature>
<reference evidence="2" key="1">
    <citation type="journal article" date="2013" name="BMC Genomics">
        <title>Unscrambling butterfly oogenesis.</title>
        <authorList>
            <person name="Carter J.M."/>
            <person name="Baker S.C."/>
            <person name="Pink R."/>
            <person name="Carter D.R."/>
            <person name="Collins A."/>
            <person name="Tomlin J."/>
            <person name="Gibbs M."/>
            <person name="Breuker C.J."/>
        </authorList>
    </citation>
    <scope>NUCLEOTIDE SEQUENCE</scope>
    <source>
        <tissue evidence="2">Ovary</tissue>
    </source>
</reference>
<proteinExistence type="predicted"/>
<reference evidence="2" key="2">
    <citation type="submission" date="2013-05" db="EMBL/GenBank/DDBJ databases">
        <authorList>
            <person name="Carter J.-M."/>
            <person name="Baker S.C."/>
            <person name="Pink R."/>
            <person name="Carter D.R.F."/>
            <person name="Collins A."/>
            <person name="Tomlin J."/>
            <person name="Gibbs M."/>
            <person name="Breuker C.J."/>
        </authorList>
    </citation>
    <scope>NUCLEOTIDE SEQUENCE</scope>
    <source>
        <tissue evidence="2">Ovary</tissue>
    </source>
</reference>
<feature type="compositionally biased region" description="Polar residues" evidence="1">
    <location>
        <begin position="32"/>
        <end position="56"/>
    </location>
</feature>
<sequence length="83" mass="9501">DTEEYRRDAEDRRKRLSKRNGPNLRRVPSNMPPKNQTPNGPIPSTSTQDLPKNGQKNLLGDDRITLVVDNTRFVFDPAQFTAH</sequence>
<evidence type="ECO:0000313" key="2">
    <source>
        <dbReference type="EMBL" id="JAA81066.1"/>
    </source>
</evidence>
<organism evidence="2">
    <name type="scientific">Pararge aegeria</name>
    <name type="common">speckled wood butterfly</name>
    <dbReference type="NCBI Taxonomy" id="116150"/>
    <lineage>
        <taxon>Eukaryota</taxon>
        <taxon>Metazoa</taxon>
        <taxon>Ecdysozoa</taxon>
        <taxon>Arthropoda</taxon>
        <taxon>Hexapoda</taxon>
        <taxon>Insecta</taxon>
        <taxon>Pterygota</taxon>
        <taxon>Neoptera</taxon>
        <taxon>Endopterygota</taxon>
        <taxon>Lepidoptera</taxon>
        <taxon>Glossata</taxon>
        <taxon>Ditrysia</taxon>
        <taxon>Papilionoidea</taxon>
        <taxon>Nymphalidae</taxon>
        <taxon>Satyrinae</taxon>
        <taxon>Satyrini</taxon>
        <taxon>Parargina</taxon>
        <taxon>Pararge</taxon>
    </lineage>
</organism>
<feature type="compositionally biased region" description="Basic and acidic residues" evidence="1">
    <location>
        <begin position="1"/>
        <end position="13"/>
    </location>
</feature>
<accession>S4NQL3</accession>
<name>S4NQL3_9NEOP</name>
<dbReference type="AlphaFoldDB" id="S4NQL3"/>